<accession>A0ABT6CPT4</accession>
<keyword evidence="2" id="KW-1185">Reference proteome</keyword>
<protein>
    <submittedName>
        <fullName evidence="1">Uncharacterized protein</fullName>
    </submittedName>
</protein>
<name>A0ABT6CPT4_9SPHN</name>
<dbReference type="Proteomes" id="UP001222770">
    <property type="component" value="Unassembled WGS sequence"/>
</dbReference>
<dbReference type="EMBL" id="JAROCY010000047">
    <property type="protein sequence ID" value="MDF8335821.1"/>
    <property type="molecule type" value="Genomic_DNA"/>
</dbReference>
<evidence type="ECO:0000313" key="1">
    <source>
        <dbReference type="EMBL" id="MDF8335821.1"/>
    </source>
</evidence>
<proteinExistence type="predicted"/>
<comment type="caution">
    <text evidence="1">The sequence shown here is derived from an EMBL/GenBank/DDBJ whole genome shotgun (WGS) entry which is preliminary data.</text>
</comment>
<gene>
    <name evidence="1" type="ORF">POM99_21690</name>
</gene>
<dbReference type="RefSeq" id="WP_053556500.1">
    <property type="nucleotide sequence ID" value="NZ_JAROCY010000047.1"/>
</dbReference>
<evidence type="ECO:0000313" key="2">
    <source>
        <dbReference type="Proteomes" id="UP001222770"/>
    </source>
</evidence>
<sequence>MADNSHSISVTDVIGIPATATIAHSPNGNICGLRLADGRLVRPWITWEIEDAGENHRELDHDDLLALGFQPTLETAIAIDPA</sequence>
<reference evidence="1 2" key="1">
    <citation type="submission" date="2023-03" db="EMBL/GenBank/DDBJ databases">
        <title>Novosphingobium cyanobacteriorum sp. nov., isolated from a eutrophic reservoir during the Microcystis bloom period.</title>
        <authorList>
            <person name="Kang M."/>
            <person name="Le V."/>
            <person name="Ko S.-R."/>
            <person name="Lee S.-A."/>
            <person name="Ahn C.-Y."/>
        </authorList>
    </citation>
    <scope>NUCLEOTIDE SEQUENCE [LARGE SCALE GENOMIC DNA]</scope>
    <source>
        <strain evidence="1 2">HBC54</strain>
    </source>
</reference>
<organism evidence="1 2">
    <name type="scientific">Novosphingobium cyanobacteriorum</name>
    <dbReference type="NCBI Taxonomy" id="3024215"/>
    <lineage>
        <taxon>Bacteria</taxon>
        <taxon>Pseudomonadati</taxon>
        <taxon>Pseudomonadota</taxon>
        <taxon>Alphaproteobacteria</taxon>
        <taxon>Sphingomonadales</taxon>
        <taxon>Sphingomonadaceae</taxon>
        <taxon>Novosphingobium</taxon>
    </lineage>
</organism>